<feature type="region of interest" description="Disordered" evidence="1">
    <location>
        <begin position="1"/>
        <end position="22"/>
    </location>
</feature>
<dbReference type="Ensembl" id="ENSCJPT00005005261.1">
    <property type="protein sequence ID" value="ENSCJPP00005002873.1"/>
    <property type="gene ID" value="ENSCJPG00005003150.1"/>
</dbReference>
<protein>
    <submittedName>
        <fullName evidence="2">Uncharacterized protein</fullName>
    </submittedName>
</protein>
<evidence type="ECO:0000256" key="1">
    <source>
        <dbReference type="SAM" id="MobiDB-lite"/>
    </source>
</evidence>
<dbReference type="Proteomes" id="UP000694412">
    <property type="component" value="Chromosome 20"/>
</dbReference>
<evidence type="ECO:0000313" key="2">
    <source>
        <dbReference type="Ensembl" id="ENSCJPP00005002873.1"/>
    </source>
</evidence>
<evidence type="ECO:0000313" key="3">
    <source>
        <dbReference type="Proteomes" id="UP000694412"/>
    </source>
</evidence>
<name>A0A8C2SRW2_COTJA</name>
<proteinExistence type="predicted"/>
<reference evidence="2" key="2">
    <citation type="submission" date="2025-08" db="UniProtKB">
        <authorList>
            <consortium name="Ensembl"/>
        </authorList>
    </citation>
    <scope>IDENTIFICATION</scope>
</reference>
<keyword evidence="3" id="KW-1185">Reference proteome</keyword>
<dbReference type="AlphaFoldDB" id="A0A8C2SRW2"/>
<reference evidence="2" key="1">
    <citation type="submission" date="2015-11" db="EMBL/GenBank/DDBJ databases">
        <authorList>
            <consortium name="International Coturnix japonica Genome Analysis Consortium"/>
            <person name="Warren W."/>
            <person name="Burt D.W."/>
            <person name="Antin P.B."/>
            <person name="Lanford R."/>
            <person name="Gros J."/>
            <person name="Wilson R.K."/>
        </authorList>
    </citation>
    <scope>NUCLEOTIDE SEQUENCE [LARGE SCALE GENOMIC DNA]</scope>
</reference>
<accession>A0A8C2SRW2</accession>
<sequence>MASGSSLSPGAHRTSVASPHQPLPHSYCHVGHRVQICSSPLPAPCGF</sequence>
<organism evidence="2 3">
    <name type="scientific">Coturnix japonica</name>
    <name type="common">Japanese quail</name>
    <name type="synonym">Coturnix coturnix japonica</name>
    <dbReference type="NCBI Taxonomy" id="93934"/>
    <lineage>
        <taxon>Eukaryota</taxon>
        <taxon>Metazoa</taxon>
        <taxon>Chordata</taxon>
        <taxon>Craniata</taxon>
        <taxon>Vertebrata</taxon>
        <taxon>Euteleostomi</taxon>
        <taxon>Archelosauria</taxon>
        <taxon>Archosauria</taxon>
        <taxon>Dinosauria</taxon>
        <taxon>Saurischia</taxon>
        <taxon>Theropoda</taxon>
        <taxon>Coelurosauria</taxon>
        <taxon>Aves</taxon>
        <taxon>Neognathae</taxon>
        <taxon>Galloanserae</taxon>
        <taxon>Galliformes</taxon>
        <taxon>Phasianidae</taxon>
        <taxon>Perdicinae</taxon>
        <taxon>Coturnix</taxon>
    </lineage>
</organism>
<reference evidence="2" key="3">
    <citation type="submission" date="2025-09" db="UniProtKB">
        <authorList>
            <consortium name="Ensembl"/>
        </authorList>
    </citation>
    <scope>IDENTIFICATION</scope>
</reference>